<dbReference type="AlphaFoldDB" id="A0A671FUI5"/>
<evidence type="ECO:0000313" key="1">
    <source>
        <dbReference type="Ensembl" id="ENSRFEP00010029255.1"/>
    </source>
</evidence>
<evidence type="ECO:0000313" key="2">
    <source>
        <dbReference type="Proteomes" id="UP000472240"/>
    </source>
</evidence>
<reference evidence="1" key="4">
    <citation type="submission" date="2025-08" db="UniProtKB">
        <authorList>
            <consortium name="Ensembl"/>
        </authorList>
    </citation>
    <scope>IDENTIFICATION</scope>
</reference>
<reference evidence="1" key="5">
    <citation type="submission" date="2025-09" db="UniProtKB">
        <authorList>
            <consortium name="Ensembl"/>
        </authorList>
    </citation>
    <scope>IDENTIFICATION</scope>
</reference>
<protein>
    <submittedName>
        <fullName evidence="1">Uncharacterized protein</fullName>
    </submittedName>
</protein>
<name>A0A671FUI5_RHIFE</name>
<keyword evidence="2" id="KW-1185">Reference proteome</keyword>
<reference evidence="1 2" key="2">
    <citation type="journal article" date="2018" name="Annu Rev Anim Biosci">
        <title>Bat Biology, Genomes, and the Bat1K Project: To Generate Chromosome-Level Genomes for All Living Bat Species.</title>
        <authorList>
            <person name="Teeling E.C."/>
            <person name="Vernes S.C."/>
            <person name="Davalos L.M."/>
            <person name="Ray D.A."/>
            <person name="Gilbert M.T.P."/>
            <person name="Myers E."/>
        </authorList>
    </citation>
    <scope>NUCLEOTIDE SEQUENCE</scope>
</reference>
<proteinExistence type="predicted"/>
<sequence>MLKSMKQIHLILEMMMKSSSMILEMMQRLTTSKLNSKFLSIVLQFGFCINILVNTIFYLR</sequence>
<reference evidence="1 2" key="1">
    <citation type="journal article" date="2015" name="Annu Rev Anim Biosci">
        <title>The Genome 10K Project: a way forward.</title>
        <authorList>
            <person name="Koepfli K.P."/>
            <person name="Paten B."/>
            <person name="O'Brien S.J."/>
            <person name="Koepfli K.P."/>
            <person name="Paten B."/>
            <person name="Antunes A."/>
            <person name="Belov K."/>
            <person name="Bustamante C."/>
            <person name="Castoe T.A."/>
            <person name="Clawson H."/>
            <person name="Crawford A.J."/>
            <person name="Diekhans M."/>
            <person name="Distel D."/>
            <person name="Durbin R."/>
            <person name="Earl D."/>
            <person name="Fujita M.K."/>
            <person name="Gamble T."/>
            <person name="Georges A."/>
            <person name="Gemmell N."/>
            <person name="Gilbert M.T."/>
            <person name="Graves J.M."/>
            <person name="Green R.E."/>
            <person name="Hickey G."/>
            <person name="Jarvis E.D."/>
            <person name="Johnson W."/>
            <person name="Komissarov A."/>
            <person name="Korf I."/>
            <person name="Kuhn R."/>
            <person name="Larkin D.M."/>
            <person name="Lewin H."/>
            <person name="Lopez J.V."/>
            <person name="Ma J."/>
            <person name="Marques-Bonet T."/>
            <person name="Miller W."/>
            <person name="Murphy R."/>
            <person name="Pevzner P."/>
            <person name="Shapiro B."/>
            <person name="Steiner C."/>
            <person name="Tamazian G."/>
            <person name="Venkatesh B."/>
            <person name="Wang J."/>
            <person name="Wayne R."/>
            <person name="Wiley E."/>
            <person name="Yang H."/>
            <person name="Zhang G."/>
            <person name="Haussler D."/>
            <person name="Ryder O."/>
            <person name="O'Brien S.J."/>
        </authorList>
    </citation>
    <scope>NUCLEOTIDE SEQUENCE</scope>
</reference>
<dbReference type="Proteomes" id="UP000472240">
    <property type="component" value="Chromosome 10"/>
</dbReference>
<dbReference type="InParanoid" id="A0A671FUI5"/>
<dbReference type="Ensembl" id="ENSRFET00010031752.1">
    <property type="protein sequence ID" value="ENSRFEP00010029255.1"/>
    <property type="gene ID" value="ENSRFEG00010019429.1"/>
</dbReference>
<accession>A0A671FUI5</accession>
<organism evidence="1 2">
    <name type="scientific">Rhinolophus ferrumequinum</name>
    <name type="common">Greater horseshoe bat</name>
    <dbReference type="NCBI Taxonomy" id="59479"/>
    <lineage>
        <taxon>Eukaryota</taxon>
        <taxon>Metazoa</taxon>
        <taxon>Chordata</taxon>
        <taxon>Craniata</taxon>
        <taxon>Vertebrata</taxon>
        <taxon>Euteleostomi</taxon>
        <taxon>Mammalia</taxon>
        <taxon>Eutheria</taxon>
        <taxon>Laurasiatheria</taxon>
        <taxon>Chiroptera</taxon>
        <taxon>Yinpterochiroptera</taxon>
        <taxon>Rhinolophoidea</taxon>
        <taxon>Rhinolophidae</taxon>
        <taxon>Rhinolophinae</taxon>
        <taxon>Rhinolophus</taxon>
    </lineage>
</organism>
<reference evidence="2" key="3">
    <citation type="submission" date="2018-12" db="EMBL/GenBank/DDBJ databases">
        <title>G10K-VGP greater horseshoe bat female genome, primary haplotype.</title>
        <authorList>
            <person name="Teeling E."/>
            <person name="Myers G."/>
            <person name="Vernes S."/>
            <person name="Pippel M."/>
            <person name="Winkler S."/>
            <person name="Fedrigo O."/>
            <person name="Rhie A."/>
            <person name="Koren S."/>
            <person name="Phillippy A."/>
            <person name="Lewin H."/>
            <person name="Damas J."/>
            <person name="Howe K."/>
            <person name="Mountcastle J."/>
            <person name="Jarvis E.D."/>
        </authorList>
    </citation>
    <scope>NUCLEOTIDE SEQUENCE [LARGE SCALE GENOMIC DNA]</scope>
</reference>